<accession>A0A1H3BP85</accession>
<name>A0A1H3BP85_ALLWA</name>
<evidence type="ECO:0000313" key="2">
    <source>
        <dbReference type="Proteomes" id="UP000198672"/>
    </source>
</evidence>
<dbReference type="Proteomes" id="UP000198672">
    <property type="component" value="Unassembled WGS sequence"/>
</dbReference>
<keyword evidence="2" id="KW-1185">Reference proteome</keyword>
<proteinExistence type="predicted"/>
<evidence type="ECO:0000313" key="1">
    <source>
        <dbReference type="EMBL" id="SDX43800.1"/>
    </source>
</evidence>
<organism evidence="1 2">
    <name type="scientific">Allochromatium warmingii</name>
    <name type="common">Chromatium warmingii</name>
    <dbReference type="NCBI Taxonomy" id="61595"/>
    <lineage>
        <taxon>Bacteria</taxon>
        <taxon>Pseudomonadati</taxon>
        <taxon>Pseudomonadota</taxon>
        <taxon>Gammaproteobacteria</taxon>
        <taxon>Chromatiales</taxon>
        <taxon>Chromatiaceae</taxon>
        <taxon>Allochromatium</taxon>
    </lineage>
</organism>
<sequence length="82" mass="9619">MRVRNIKIENPDLLACSIKKECDPAIKYRLAFLQSVKEDPDHIEESCQIFSVSVPTAYVWIREWNKNGYEGIAHPYHKSERL</sequence>
<reference evidence="2" key="1">
    <citation type="submission" date="2016-10" db="EMBL/GenBank/DDBJ databases">
        <authorList>
            <person name="Varghese N."/>
            <person name="Submissions S."/>
        </authorList>
    </citation>
    <scope>NUCLEOTIDE SEQUENCE [LARGE SCALE GENOMIC DNA]</scope>
    <source>
        <strain evidence="2">DSM 173</strain>
    </source>
</reference>
<dbReference type="STRING" id="61595.SAMN05421644_103109"/>
<feature type="non-terminal residue" evidence="1">
    <location>
        <position position="82"/>
    </location>
</feature>
<gene>
    <name evidence="1" type="ORF">SAMN05421644_103109</name>
</gene>
<dbReference type="AlphaFoldDB" id="A0A1H3BP85"/>
<evidence type="ECO:0008006" key="3">
    <source>
        <dbReference type="Google" id="ProtNLM"/>
    </source>
</evidence>
<dbReference type="EMBL" id="FNOW01000003">
    <property type="protein sequence ID" value="SDX43800.1"/>
    <property type="molecule type" value="Genomic_DNA"/>
</dbReference>
<protein>
    <recommendedName>
        <fullName evidence="3">Helix-turn-helix domain-containing protein</fullName>
    </recommendedName>
</protein>